<dbReference type="GO" id="GO:0005886">
    <property type="term" value="C:plasma membrane"/>
    <property type="evidence" value="ECO:0007669"/>
    <property type="project" value="UniProtKB-SubCell"/>
</dbReference>
<evidence type="ECO:0000256" key="5">
    <source>
        <dbReference type="ARBA" id="ARBA00022692"/>
    </source>
</evidence>
<dbReference type="SMART" id="SM00155">
    <property type="entry name" value="PLDc"/>
    <property type="match status" value="2"/>
</dbReference>
<dbReference type="CDD" id="cd09160">
    <property type="entry name" value="PLDc_SMU_988_like_2"/>
    <property type="match status" value="1"/>
</dbReference>
<evidence type="ECO:0000313" key="16">
    <source>
        <dbReference type="Proteomes" id="UP000240974"/>
    </source>
</evidence>
<dbReference type="EMBL" id="PYLQ01000014">
    <property type="protein sequence ID" value="PST39993.1"/>
    <property type="molecule type" value="Genomic_DNA"/>
</dbReference>
<dbReference type="InterPro" id="IPR001736">
    <property type="entry name" value="PLipase_D/transphosphatidylase"/>
</dbReference>
<evidence type="ECO:0000256" key="12">
    <source>
        <dbReference type="NCBIfam" id="TIGR04265"/>
    </source>
</evidence>
<dbReference type="InterPro" id="IPR025202">
    <property type="entry name" value="PLD-like_dom"/>
</dbReference>
<sequence length="502" mass="58055">MKQSKKLLTNKILFSGLLILIQLIIVFVAFLTIHRSSRFFVYLFKLISVLAALYIINKDDASAYKITWLVLIAAVPFVGGVLYVFLGDKKPSQRLQLAFLKQIKNQRIIENDIIEEVADPYIKGQMNYLNQQRYPTYYGQDLKYFSLGDAAFEPLLESLRNAKKFIFMQFFIVDEGKMLKSVLDILKEKVKEGVEVRFMYDDVGSLTMLPRHYDRQLEKMGIKSVAFNPFIPILSLAMNNRDHKKIVVIDGEIGFSGGFNLADEYINQRVKYGHWKDSGLMIHGPAVNSLTKMFLESWNVARNTEEDYEKYYVRSHQKFEVDGYVTPYGDSPLDDENVGENVYLNMINQAYDYLYITTPYLILDDNLQTALINAAKRGVDVRIITPGIPDKKIVFRVTRSYYQTLIKHGIRIYEYTPGFIHAKNFLVDDKCATVGTINLDYRSLYLHFENGIYLYNNKILKDIKEDFLATVEKSHEITLDEVVTGKFMGWFEAILRVIAPLL</sequence>
<dbReference type="PANTHER" id="PTHR21248">
    <property type="entry name" value="CARDIOLIPIN SYNTHASE"/>
    <property type="match status" value="1"/>
</dbReference>
<dbReference type="PROSITE" id="PS50035">
    <property type="entry name" value="PLD"/>
    <property type="match status" value="2"/>
</dbReference>
<dbReference type="Gene3D" id="3.30.870.10">
    <property type="entry name" value="Endonuclease Chain A"/>
    <property type="match status" value="2"/>
</dbReference>
<keyword evidence="2" id="KW-1003">Cell membrane</keyword>
<evidence type="ECO:0000256" key="7">
    <source>
        <dbReference type="ARBA" id="ARBA00022989"/>
    </source>
</evidence>
<keyword evidence="10" id="KW-0594">Phospholipid biosynthesis</keyword>
<name>A0A2T3FXM3_9FIRM</name>
<dbReference type="InterPro" id="IPR027379">
    <property type="entry name" value="CLS_N"/>
</dbReference>
<dbReference type="RefSeq" id="WP_107030205.1">
    <property type="nucleotide sequence ID" value="NZ_AP031432.1"/>
</dbReference>
<keyword evidence="8" id="KW-0443">Lipid metabolism</keyword>
<evidence type="ECO:0000256" key="13">
    <source>
        <dbReference type="SAM" id="Phobius"/>
    </source>
</evidence>
<dbReference type="AlphaFoldDB" id="A0A2T3FXM3"/>
<dbReference type="GO" id="GO:0032049">
    <property type="term" value="P:cardiolipin biosynthetic process"/>
    <property type="evidence" value="ECO:0007669"/>
    <property type="project" value="UniProtKB-UniRule"/>
</dbReference>
<feature type="domain" description="PLD phosphodiesterase" evidence="14">
    <location>
        <begin position="416"/>
        <end position="443"/>
    </location>
</feature>
<feature type="transmembrane region" description="Helical" evidence="13">
    <location>
        <begin position="68"/>
        <end position="86"/>
    </location>
</feature>
<dbReference type="EC" id="2.7.8.-" evidence="12"/>
<keyword evidence="4" id="KW-0808">Transferase</keyword>
<proteinExistence type="predicted"/>
<evidence type="ECO:0000256" key="4">
    <source>
        <dbReference type="ARBA" id="ARBA00022679"/>
    </source>
</evidence>
<dbReference type="GO" id="GO:0008808">
    <property type="term" value="F:cardiolipin synthase activity"/>
    <property type="evidence" value="ECO:0007669"/>
    <property type="project" value="UniProtKB-UniRule"/>
</dbReference>
<organism evidence="15 16">
    <name type="scientific">Faecalibacillus intestinalis</name>
    <dbReference type="NCBI Taxonomy" id="1982626"/>
    <lineage>
        <taxon>Bacteria</taxon>
        <taxon>Bacillati</taxon>
        <taxon>Bacillota</taxon>
        <taxon>Erysipelotrichia</taxon>
        <taxon>Erysipelotrichales</taxon>
        <taxon>Coprobacillaceae</taxon>
        <taxon>Faecalibacillus</taxon>
    </lineage>
</organism>
<feature type="transmembrane region" description="Helical" evidence="13">
    <location>
        <begin position="39"/>
        <end position="56"/>
    </location>
</feature>
<evidence type="ECO:0000313" key="15">
    <source>
        <dbReference type="EMBL" id="PST39993.1"/>
    </source>
</evidence>
<keyword evidence="11" id="KW-1208">Phospholipid metabolism</keyword>
<keyword evidence="7 13" id="KW-1133">Transmembrane helix</keyword>
<evidence type="ECO:0000259" key="14">
    <source>
        <dbReference type="PROSITE" id="PS50035"/>
    </source>
</evidence>
<protein>
    <recommendedName>
        <fullName evidence="12">Cardiolipin synthase</fullName>
        <ecNumber evidence="12">2.7.8.-</ecNumber>
    </recommendedName>
</protein>
<gene>
    <name evidence="15" type="primary">cls</name>
    <name evidence="15" type="ORF">C7U54_09970</name>
</gene>
<evidence type="ECO:0000256" key="1">
    <source>
        <dbReference type="ARBA" id="ARBA00004651"/>
    </source>
</evidence>
<keyword evidence="3" id="KW-0444">Lipid biosynthesis</keyword>
<dbReference type="CDD" id="cd09154">
    <property type="entry name" value="PLDc_SMU_988_like_1"/>
    <property type="match status" value="1"/>
</dbReference>
<dbReference type="SUPFAM" id="SSF56024">
    <property type="entry name" value="Phospholipase D/nuclease"/>
    <property type="match status" value="2"/>
</dbReference>
<evidence type="ECO:0000256" key="2">
    <source>
        <dbReference type="ARBA" id="ARBA00022475"/>
    </source>
</evidence>
<keyword evidence="6" id="KW-0677">Repeat</keyword>
<reference evidence="15 16" key="1">
    <citation type="journal article" date="2019" name="Int. J. Syst. Evol. Microbiol.">
        <title>Faecalibacillus intestinalis gen. nov., sp. nov. and Faecalibacillus faecis sp. nov., isolated from human faeces.</title>
        <authorList>
            <person name="Seo B."/>
            <person name="Jeon K."/>
            <person name="Baek I."/>
            <person name="Lee Y.M."/>
            <person name="Baek K."/>
            <person name="Ko G."/>
        </authorList>
    </citation>
    <scope>NUCLEOTIDE SEQUENCE [LARGE SCALE GENOMIC DNA]</scope>
    <source>
        <strain evidence="15 16">SNUG30099</strain>
    </source>
</reference>
<feature type="domain" description="PLD phosphodiesterase" evidence="14">
    <location>
        <begin position="238"/>
        <end position="265"/>
    </location>
</feature>
<dbReference type="Pfam" id="PF13091">
    <property type="entry name" value="PLDc_2"/>
    <property type="match status" value="2"/>
</dbReference>
<evidence type="ECO:0000256" key="10">
    <source>
        <dbReference type="ARBA" id="ARBA00023209"/>
    </source>
</evidence>
<evidence type="ECO:0000256" key="11">
    <source>
        <dbReference type="ARBA" id="ARBA00023264"/>
    </source>
</evidence>
<dbReference type="PANTHER" id="PTHR21248:SF22">
    <property type="entry name" value="PHOSPHOLIPASE D"/>
    <property type="match status" value="1"/>
</dbReference>
<dbReference type="Proteomes" id="UP000240974">
    <property type="component" value="Unassembled WGS sequence"/>
</dbReference>
<feature type="transmembrane region" description="Helical" evidence="13">
    <location>
        <begin position="12"/>
        <end position="33"/>
    </location>
</feature>
<accession>A0A2T3FXM3</accession>
<dbReference type="InterPro" id="IPR022924">
    <property type="entry name" value="Cardiolipin_synthase"/>
</dbReference>
<keyword evidence="5 13" id="KW-0812">Transmembrane</keyword>
<evidence type="ECO:0000256" key="3">
    <source>
        <dbReference type="ARBA" id="ARBA00022516"/>
    </source>
</evidence>
<comment type="caution">
    <text evidence="15">The sequence shown here is derived from an EMBL/GenBank/DDBJ whole genome shotgun (WGS) entry which is preliminary data.</text>
</comment>
<keyword evidence="16" id="KW-1185">Reference proteome</keyword>
<dbReference type="Pfam" id="PF13396">
    <property type="entry name" value="PLDc_N"/>
    <property type="match status" value="1"/>
</dbReference>
<evidence type="ECO:0000256" key="6">
    <source>
        <dbReference type="ARBA" id="ARBA00022737"/>
    </source>
</evidence>
<keyword evidence="9 13" id="KW-0472">Membrane</keyword>
<evidence type="ECO:0000256" key="8">
    <source>
        <dbReference type="ARBA" id="ARBA00023098"/>
    </source>
</evidence>
<comment type="subcellular location">
    <subcellularLocation>
        <location evidence="1">Cell membrane</location>
        <topology evidence="1">Multi-pass membrane protein</topology>
    </subcellularLocation>
</comment>
<dbReference type="NCBIfam" id="TIGR04265">
    <property type="entry name" value="bac_cardiolipin"/>
    <property type="match status" value="1"/>
</dbReference>
<evidence type="ECO:0000256" key="9">
    <source>
        <dbReference type="ARBA" id="ARBA00023136"/>
    </source>
</evidence>